<reference evidence="2 3" key="1">
    <citation type="journal article" date="2015" name="Fungal Genet. Biol.">
        <title>Evolution of novel wood decay mechanisms in Agaricales revealed by the genome sequences of Fistulina hepatica and Cylindrobasidium torrendii.</title>
        <authorList>
            <person name="Floudas D."/>
            <person name="Held B.W."/>
            <person name="Riley R."/>
            <person name="Nagy L.G."/>
            <person name="Koehler G."/>
            <person name="Ransdell A.S."/>
            <person name="Younus H."/>
            <person name="Chow J."/>
            <person name="Chiniquy J."/>
            <person name="Lipzen A."/>
            <person name="Tritt A."/>
            <person name="Sun H."/>
            <person name="Haridas S."/>
            <person name="LaButti K."/>
            <person name="Ohm R.A."/>
            <person name="Kues U."/>
            <person name="Blanchette R.A."/>
            <person name="Grigoriev I.V."/>
            <person name="Minto R.E."/>
            <person name="Hibbett D.S."/>
        </authorList>
    </citation>
    <scope>NUCLEOTIDE SEQUENCE [LARGE SCALE GENOMIC DNA]</scope>
    <source>
        <strain evidence="2 3">FP15055 ss-10</strain>
    </source>
</reference>
<dbReference type="Pfam" id="PF12770">
    <property type="entry name" value="CHAT"/>
    <property type="match status" value="1"/>
</dbReference>
<dbReference type="Gene3D" id="1.25.40.10">
    <property type="entry name" value="Tetratricopeptide repeat domain"/>
    <property type="match status" value="2"/>
</dbReference>
<dbReference type="OrthoDB" id="9991317at2759"/>
<dbReference type="PANTHER" id="PTHR19959:SF119">
    <property type="entry name" value="FUNGAL LIPASE-LIKE DOMAIN-CONTAINING PROTEIN"/>
    <property type="match status" value="1"/>
</dbReference>
<dbReference type="STRING" id="1314674.A0A0D7B234"/>
<evidence type="ECO:0000259" key="1">
    <source>
        <dbReference type="Pfam" id="PF12770"/>
    </source>
</evidence>
<name>A0A0D7B234_9AGAR</name>
<sequence length="1113" mass="123467">MPDWLAILGRTFCFRFDHFGHLEDIDSSITVLQQAAKLSESNPSYSTFLTNYGSTLCRRFENVGNIADLDSAIHAQRRAVDLTTPDDQLLPWRLGCLGRSLRHRFDYSGHVQDIDEAIQASNQAAYLTASGDSEYAQHLEDIGGSLNLRFTRFGGLECLDTAIDAQERAIQLTPAKDHHLPYYLNNLSVSLRLRSESPGRRMKDIDEALSAQKRAIDLISDESPTFLTNLANCYIHRFENSGNFGDLEKSISVQQRAVDLTPKVHPRLPSQLHNLANLLVARFRCTDCLDDVEQATIMHRRAVDLTPSDHANLPEQLDGLGTALRFRFSSIGDLADLNEAIVAGQRAVELTANDSPAFPMRLANLGRSLGRRFSYTGDIADIEDAAAALAKSIELTPEGHRWLPDRLTSYGSVCMDRYEHTRSLECLADAVAAHSKAVGLLSEDHPDFPDNLNHWGISLRARFFATQNMEDIKRAIEMQRRAARLSPNDHPWTVNILISLGMTYIDRIHEEFSMSDCTEALKVLHTAAFAKGSFSGSLIAAQTLVRLVNMYPTVREAYDVDILAVYARILESIPKAAWVGHILSRRYKELSRLKKDVSMAVTAALEVGKNTLALEWFEAGRAIVWSQVQNLRTPHDELFDLYPEHAKNLAQVAADLERATRRETLVDSTDEGIMHKSLEEQGISHRRLATRYEALVEEIRGLPGFESFLRSRRIEELKGAARENLIVCLNVDSKSCSALVLSHHGTLTGKDVHHVPLPGLTLRCCKIWKAMLDWYRRHEAQDARAGYLSPFDEHDRADEPPEAIILRLLAEMWNLVVKPILDAVEAIGIPEKGLLHITWCMSDVLSFLPFHAAGLYDSGDDATKAFNRIVSSYIPTLSSILPRGSPQAQASGDACKISVVIQPDSPASSTLPALRGTITEAEKIRAHIPTNDFTLLEGAAGTVSSVLDAMQQHPWVHLACHGVQNAAEPLESALVLHDGRLTLSKMMETSLPNAELAFLSACETAMGDSNVPNEAVHLAAGMLAAGYKTVVGTLWSIGDYEAPLVADVFYGTLLQEQKATGKLDTAYALHRAVEALRKKVGEREFVRWMPFVHYGLRDPSASMSKGDKQQEGF</sequence>
<dbReference type="Proteomes" id="UP000054007">
    <property type="component" value="Unassembled WGS sequence"/>
</dbReference>
<accession>A0A0D7B234</accession>
<dbReference type="InterPro" id="IPR011990">
    <property type="entry name" value="TPR-like_helical_dom_sf"/>
</dbReference>
<organism evidence="2 3">
    <name type="scientific">Cylindrobasidium torrendii FP15055 ss-10</name>
    <dbReference type="NCBI Taxonomy" id="1314674"/>
    <lineage>
        <taxon>Eukaryota</taxon>
        <taxon>Fungi</taxon>
        <taxon>Dikarya</taxon>
        <taxon>Basidiomycota</taxon>
        <taxon>Agaricomycotina</taxon>
        <taxon>Agaricomycetes</taxon>
        <taxon>Agaricomycetidae</taxon>
        <taxon>Agaricales</taxon>
        <taxon>Marasmiineae</taxon>
        <taxon>Physalacriaceae</taxon>
        <taxon>Cylindrobasidium</taxon>
    </lineage>
</organism>
<dbReference type="SUPFAM" id="SSF48452">
    <property type="entry name" value="TPR-like"/>
    <property type="match status" value="1"/>
</dbReference>
<dbReference type="AlphaFoldDB" id="A0A0D7B234"/>
<dbReference type="PANTHER" id="PTHR19959">
    <property type="entry name" value="KINESIN LIGHT CHAIN"/>
    <property type="match status" value="1"/>
</dbReference>
<dbReference type="InterPro" id="IPR024983">
    <property type="entry name" value="CHAT_dom"/>
</dbReference>
<evidence type="ECO:0000313" key="3">
    <source>
        <dbReference type="Proteomes" id="UP000054007"/>
    </source>
</evidence>
<dbReference type="EMBL" id="KN880646">
    <property type="protein sequence ID" value="KIY64250.1"/>
    <property type="molecule type" value="Genomic_DNA"/>
</dbReference>
<evidence type="ECO:0000313" key="2">
    <source>
        <dbReference type="EMBL" id="KIY64250.1"/>
    </source>
</evidence>
<proteinExistence type="predicted"/>
<keyword evidence="3" id="KW-1185">Reference proteome</keyword>
<feature type="domain" description="CHAT" evidence="1">
    <location>
        <begin position="807"/>
        <end position="1095"/>
    </location>
</feature>
<gene>
    <name evidence="2" type="ORF">CYLTODRAFT_107561</name>
</gene>
<protein>
    <recommendedName>
        <fullName evidence="1">CHAT domain-containing protein</fullName>
    </recommendedName>
</protein>